<dbReference type="PANTHER" id="PTHR45873">
    <property type="entry name" value="DNA POLYMERASE ETA"/>
    <property type="match status" value="1"/>
</dbReference>
<feature type="compositionally biased region" description="Basic and acidic residues" evidence="17">
    <location>
        <begin position="498"/>
        <end position="516"/>
    </location>
</feature>
<keyword evidence="9" id="KW-0227">DNA damage</keyword>
<evidence type="ECO:0000256" key="9">
    <source>
        <dbReference type="ARBA" id="ARBA00022763"/>
    </source>
</evidence>
<evidence type="ECO:0000259" key="18">
    <source>
        <dbReference type="PROSITE" id="PS50173"/>
    </source>
</evidence>
<evidence type="ECO:0000256" key="5">
    <source>
        <dbReference type="ARBA" id="ARBA00012417"/>
    </source>
</evidence>
<dbReference type="GO" id="GO:0003684">
    <property type="term" value="F:damaged DNA binding"/>
    <property type="evidence" value="ECO:0007669"/>
    <property type="project" value="InterPro"/>
</dbReference>
<dbReference type="PROSITE" id="PS50173">
    <property type="entry name" value="UMUC"/>
    <property type="match status" value="1"/>
</dbReference>
<evidence type="ECO:0000256" key="11">
    <source>
        <dbReference type="ARBA" id="ARBA00022833"/>
    </source>
</evidence>
<dbReference type="GO" id="GO:0006281">
    <property type="term" value="P:DNA repair"/>
    <property type="evidence" value="ECO:0007669"/>
    <property type="project" value="UniProtKB-KW"/>
</dbReference>
<evidence type="ECO:0000256" key="2">
    <source>
        <dbReference type="ARBA" id="ARBA00001946"/>
    </source>
</evidence>
<dbReference type="SUPFAM" id="SSF56672">
    <property type="entry name" value="DNA/RNA polymerases"/>
    <property type="match status" value="1"/>
</dbReference>
<dbReference type="InterPro" id="IPR043502">
    <property type="entry name" value="DNA/RNA_pol_sf"/>
</dbReference>
<name>A0A8S1C1F2_9INSE</name>
<dbReference type="Gene3D" id="3.40.1170.60">
    <property type="match status" value="1"/>
</dbReference>
<comment type="subcellular location">
    <subcellularLocation>
        <location evidence="3">Nucleus</location>
    </subcellularLocation>
</comment>
<feature type="domain" description="UmuC" evidence="18">
    <location>
        <begin position="6"/>
        <end position="249"/>
    </location>
</feature>
<reference evidence="20 21" key="1">
    <citation type="submission" date="2020-04" db="EMBL/GenBank/DDBJ databases">
        <authorList>
            <person name="Alioto T."/>
            <person name="Alioto T."/>
            <person name="Gomez Garrido J."/>
        </authorList>
    </citation>
    <scope>NUCLEOTIDE SEQUENCE [LARGE SCALE GENOMIC DNA]</scope>
</reference>
<dbReference type="InterPro" id="IPR017961">
    <property type="entry name" value="DNA_pol_Y-fam_little_finger"/>
</dbReference>
<dbReference type="PROSITE" id="PS51907">
    <property type="entry name" value="ZF_UBZ3"/>
    <property type="match status" value="1"/>
</dbReference>
<dbReference type="Proteomes" id="UP000494165">
    <property type="component" value="Unassembled WGS sequence"/>
</dbReference>
<protein>
    <recommendedName>
        <fullName evidence="15">DNA polymerase eta</fullName>
        <ecNumber evidence="5">2.7.7.7</ecNumber>
    </recommendedName>
</protein>
<dbReference type="GO" id="GO:0008270">
    <property type="term" value="F:zinc ion binding"/>
    <property type="evidence" value="ECO:0007669"/>
    <property type="project" value="UniProtKB-KW"/>
</dbReference>
<dbReference type="Pfam" id="PF21704">
    <property type="entry name" value="POLH-Rev1_HhH"/>
    <property type="match status" value="1"/>
</dbReference>
<dbReference type="InterPro" id="IPR043128">
    <property type="entry name" value="Rev_trsase/Diguanyl_cyclase"/>
</dbReference>
<dbReference type="EMBL" id="CADEPI010000010">
    <property type="protein sequence ID" value="CAB3362860.1"/>
    <property type="molecule type" value="Genomic_DNA"/>
</dbReference>
<evidence type="ECO:0000313" key="21">
    <source>
        <dbReference type="Proteomes" id="UP000494165"/>
    </source>
</evidence>
<comment type="similarity">
    <text evidence="4">Belongs to the DNA polymerase type-Y family.</text>
</comment>
<keyword evidence="13" id="KW-0234">DNA repair</keyword>
<dbReference type="InterPro" id="IPR001126">
    <property type="entry name" value="UmuC"/>
</dbReference>
<dbReference type="InterPro" id="IPR041298">
    <property type="entry name" value="UBZ3"/>
</dbReference>
<dbReference type="OrthoDB" id="5723at2759"/>
<evidence type="ECO:0000256" key="1">
    <source>
        <dbReference type="ARBA" id="ARBA00001936"/>
    </source>
</evidence>
<dbReference type="InterPro" id="IPR036775">
    <property type="entry name" value="DNA_pol_Y-fam_lit_finger_sf"/>
</dbReference>
<comment type="cofactor">
    <cofactor evidence="1">
        <name>Mn(2+)</name>
        <dbReference type="ChEBI" id="CHEBI:29035"/>
    </cofactor>
</comment>
<dbReference type="Pfam" id="PF18439">
    <property type="entry name" value="zf_UBZ"/>
    <property type="match status" value="1"/>
</dbReference>
<dbReference type="GO" id="GO:0042276">
    <property type="term" value="P:error-prone translesion synthesis"/>
    <property type="evidence" value="ECO:0007669"/>
    <property type="project" value="TreeGrafter"/>
</dbReference>
<keyword evidence="11" id="KW-0862">Zinc</keyword>
<dbReference type="GO" id="GO:0005634">
    <property type="term" value="C:nucleus"/>
    <property type="evidence" value="ECO:0007669"/>
    <property type="project" value="UniProtKB-SubCell"/>
</dbReference>
<dbReference type="Pfam" id="PF00817">
    <property type="entry name" value="IMS"/>
    <property type="match status" value="1"/>
</dbReference>
<dbReference type="AlphaFoldDB" id="A0A8S1C1F2"/>
<dbReference type="FunFam" id="3.40.1170.60:FF:000003">
    <property type="entry name" value="DNA polymerase eta"/>
    <property type="match status" value="1"/>
</dbReference>
<evidence type="ECO:0000256" key="4">
    <source>
        <dbReference type="ARBA" id="ARBA00010945"/>
    </source>
</evidence>
<comment type="caution">
    <text evidence="20">The sequence shown here is derived from an EMBL/GenBank/DDBJ whole genome shotgun (WGS) entry which is preliminary data.</text>
</comment>
<evidence type="ECO:0000256" key="10">
    <source>
        <dbReference type="ARBA" id="ARBA00022771"/>
    </source>
</evidence>
<gene>
    <name evidence="20" type="ORF">CLODIP_2_CD15490</name>
</gene>
<evidence type="ECO:0000256" key="3">
    <source>
        <dbReference type="ARBA" id="ARBA00004123"/>
    </source>
</evidence>
<sequence length="600" mass="67319">MRERIVALVDMDCFFCQVEQRINPELKGKPVAVVQYNKWRGGGIIAVNYEARACGVTRHMRGDEAKEKCPEINLVHVPSINDKADTSRYREAGKEVINVICQFNCAVQRASVDEAFLDLTEAVDKRIGGETQVSADHLPSTHVVGFESQLENKEEGRSEAVQEWLRKSDASSEDDHDYRLVVAAKMVEEMRKAIFTQTGFTCSAGIAHNKILSKLVCGMHKPNQQTVLPISKVPFLYETLPVKKVRLLGGKLGDTLMEKLGINYMSELEKFSEAELCQKFEQRNGQWLYNIARGIDNEEVEARLIPKSIGCCKRFPGKTALKTKQELEHWIQELAVEVCARLDKDYEENCRRPRNLVVQWSVEVGSSNSKTGFLSHFDQPSLARDAMILLCKSISIENSKVKVPIQFLGLSVGKFTEERNKANSIAKFFKPSSASETKVNETIVSDPPVPEVKQEAPPIKTGPMSFFLRNLKKKDPEKNDARVAAPQTSVESDEDEKESVKSDSDKDVETDKRCQGEEEAEAPCPQCGKSVKILDMSEHLDHHVAQELHKELNQPVTPVIPPQPSTSALPKKRKYTKSKTQSAGGDAKKIRSIQSFFNKK</sequence>
<evidence type="ECO:0000256" key="6">
    <source>
        <dbReference type="ARBA" id="ARBA00022679"/>
    </source>
</evidence>
<dbReference type="GO" id="GO:0009411">
    <property type="term" value="P:response to UV"/>
    <property type="evidence" value="ECO:0007669"/>
    <property type="project" value="UniProtKB-ARBA"/>
</dbReference>
<evidence type="ECO:0000256" key="14">
    <source>
        <dbReference type="ARBA" id="ARBA00023242"/>
    </source>
</evidence>
<keyword evidence="10" id="KW-0863">Zinc-finger</keyword>
<evidence type="ECO:0000256" key="12">
    <source>
        <dbReference type="ARBA" id="ARBA00022842"/>
    </source>
</evidence>
<dbReference type="SUPFAM" id="SSF100879">
    <property type="entry name" value="Lesion bypass DNA polymerase (Y-family), little finger domain"/>
    <property type="match status" value="1"/>
</dbReference>
<dbReference type="FunFam" id="1.10.150.20:FF:000014">
    <property type="entry name" value="Polymerase (DNA directed), eta"/>
    <property type="match status" value="1"/>
</dbReference>
<dbReference type="InterPro" id="IPR052230">
    <property type="entry name" value="DNA_polymerase_eta"/>
</dbReference>
<dbReference type="Gene3D" id="3.30.70.270">
    <property type="match status" value="1"/>
</dbReference>
<keyword evidence="8" id="KW-0479">Metal-binding</keyword>
<keyword evidence="21" id="KW-1185">Reference proteome</keyword>
<dbReference type="Gene3D" id="3.30.1490.100">
    <property type="entry name" value="DNA polymerase, Y-family, little finger domain"/>
    <property type="match status" value="1"/>
</dbReference>
<keyword evidence="6" id="KW-0808">Transferase</keyword>
<evidence type="ECO:0000256" key="16">
    <source>
        <dbReference type="ARBA" id="ARBA00049244"/>
    </source>
</evidence>
<evidence type="ECO:0000256" key="8">
    <source>
        <dbReference type="ARBA" id="ARBA00022723"/>
    </source>
</evidence>
<feature type="domain" description="UBZ3-type" evidence="19">
    <location>
        <begin position="517"/>
        <end position="551"/>
    </location>
</feature>
<dbReference type="GO" id="GO:0003887">
    <property type="term" value="F:DNA-directed DNA polymerase activity"/>
    <property type="evidence" value="ECO:0007669"/>
    <property type="project" value="UniProtKB-EC"/>
</dbReference>
<keyword evidence="7" id="KW-0548">Nucleotidyltransferase</keyword>
<dbReference type="Pfam" id="PF11799">
    <property type="entry name" value="IMS_C"/>
    <property type="match status" value="1"/>
</dbReference>
<evidence type="ECO:0000313" key="20">
    <source>
        <dbReference type="EMBL" id="CAB3362860.1"/>
    </source>
</evidence>
<evidence type="ECO:0000256" key="17">
    <source>
        <dbReference type="SAM" id="MobiDB-lite"/>
    </source>
</evidence>
<proteinExistence type="inferred from homology"/>
<evidence type="ECO:0000256" key="7">
    <source>
        <dbReference type="ARBA" id="ARBA00022695"/>
    </source>
</evidence>
<dbReference type="PANTHER" id="PTHR45873:SF1">
    <property type="entry name" value="DNA POLYMERASE ETA"/>
    <property type="match status" value="1"/>
</dbReference>
<feature type="compositionally biased region" description="Basic and acidic residues" evidence="17">
    <location>
        <begin position="541"/>
        <end position="552"/>
    </location>
</feature>
<keyword evidence="14" id="KW-0539">Nucleus</keyword>
<dbReference type="PIRSF" id="PIRSF036603">
    <property type="entry name" value="DPol_eta"/>
    <property type="match status" value="1"/>
</dbReference>
<keyword evidence="12" id="KW-0460">Magnesium</keyword>
<organism evidence="20 21">
    <name type="scientific">Cloeon dipterum</name>
    <dbReference type="NCBI Taxonomy" id="197152"/>
    <lineage>
        <taxon>Eukaryota</taxon>
        <taxon>Metazoa</taxon>
        <taxon>Ecdysozoa</taxon>
        <taxon>Arthropoda</taxon>
        <taxon>Hexapoda</taxon>
        <taxon>Insecta</taxon>
        <taxon>Pterygota</taxon>
        <taxon>Palaeoptera</taxon>
        <taxon>Ephemeroptera</taxon>
        <taxon>Pisciforma</taxon>
        <taxon>Baetidae</taxon>
        <taxon>Cloeon</taxon>
    </lineage>
</organism>
<dbReference type="Gene3D" id="1.10.150.20">
    <property type="entry name" value="5' to 3' exonuclease, C-terminal subdomain"/>
    <property type="match status" value="1"/>
</dbReference>
<comment type="cofactor">
    <cofactor evidence="2">
        <name>Mg(2+)</name>
        <dbReference type="ChEBI" id="CHEBI:18420"/>
    </cofactor>
</comment>
<dbReference type="EC" id="2.7.7.7" evidence="5"/>
<comment type="catalytic activity">
    <reaction evidence="16">
        <text>DNA(n) + a 2'-deoxyribonucleoside 5'-triphosphate = DNA(n+1) + diphosphate</text>
        <dbReference type="Rhea" id="RHEA:22508"/>
        <dbReference type="Rhea" id="RHEA-COMP:17339"/>
        <dbReference type="Rhea" id="RHEA-COMP:17340"/>
        <dbReference type="ChEBI" id="CHEBI:33019"/>
        <dbReference type="ChEBI" id="CHEBI:61560"/>
        <dbReference type="ChEBI" id="CHEBI:173112"/>
        <dbReference type="EC" id="2.7.7.7"/>
    </reaction>
</comment>
<evidence type="ECO:0000259" key="19">
    <source>
        <dbReference type="PROSITE" id="PS51907"/>
    </source>
</evidence>
<accession>A0A8S1C1F2</accession>
<feature type="region of interest" description="Disordered" evidence="17">
    <location>
        <begin position="437"/>
        <end position="528"/>
    </location>
</feature>
<evidence type="ECO:0000256" key="15">
    <source>
        <dbReference type="ARBA" id="ARBA00044975"/>
    </source>
</evidence>
<evidence type="ECO:0000256" key="13">
    <source>
        <dbReference type="ARBA" id="ARBA00023204"/>
    </source>
</evidence>
<feature type="region of interest" description="Disordered" evidence="17">
    <location>
        <begin position="541"/>
        <end position="600"/>
    </location>
</feature>
<dbReference type="GO" id="GO:0005657">
    <property type="term" value="C:replication fork"/>
    <property type="evidence" value="ECO:0007669"/>
    <property type="project" value="TreeGrafter"/>
</dbReference>
<dbReference type="GO" id="GO:0035861">
    <property type="term" value="C:site of double-strand break"/>
    <property type="evidence" value="ECO:0007669"/>
    <property type="project" value="TreeGrafter"/>
</dbReference>